<dbReference type="SMART" id="SM00493">
    <property type="entry name" value="TOPRIM"/>
    <property type="match status" value="1"/>
</dbReference>
<keyword evidence="2 12" id="KW-0639">Primosome</keyword>
<evidence type="ECO:0000313" key="17">
    <source>
        <dbReference type="Proteomes" id="UP000014387"/>
    </source>
</evidence>
<dbReference type="InterPro" id="IPR030846">
    <property type="entry name" value="DnaG_bac"/>
</dbReference>
<comment type="domain">
    <text evidence="12">Contains an N-terminal zinc-binding domain, a central core domain that contains the primase activity, and a C-terminal DnaB-binding domain.</text>
</comment>
<keyword evidence="9" id="KW-0460">Magnesium</keyword>
<dbReference type="InterPro" id="IPR006295">
    <property type="entry name" value="DNA_primase_DnaG"/>
</dbReference>
<evidence type="ECO:0000256" key="10">
    <source>
        <dbReference type="ARBA" id="ARBA00023125"/>
    </source>
</evidence>
<dbReference type="InterPro" id="IPR050219">
    <property type="entry name" value="DnaG_primase"/>
</dbReference>
<evidence type="ECO:0000313" key="16">
    <source>
        <dbReference type="EMBL" id="EPD30620.1"/>
    </source>
</evidence>
<evidence type="ECO:0000256" key="11">
    <source>
        <dbReference type="ARBA" id="ARBA00023163"/>
    </source>
</evidence>
<dbReference type="GO" id="GO:0008270">
    <property type="term" value="F:zinc ion binding"/>
    <property type="evidence" value="ECO:0007669"/>
    <property type="project" value="UniProtKB-UniRule"/>
</dbReference>
<comment type="caution">
    <text evidence="16">The sequence shown here is derived from an EMBL/GenBank/DDBJ whole genome shotgun (WGS) entry which is preliminary data.</text>
</comment>
<accession>A0A9W5VW85</accession>
<dbReference type="PANTHER" id="PTHR30313">
    <property type="entry name" value="DNA PRIMASE"/>
    <property type="match status" value="1"/>
</dbReference>
<dbReference type="InterPro" id="IPR013264">
    <property type="entry name" value="DNAG_N"/>
</dbReference>
<dbReference type="Gene3D" id="3.40.1360.10">
    <property type="match status" value="1"/>
</dbReference>
<evidence type="ECO:0000256" key="6">
    <source>
        <dbReference type="ARBA" id="ARBA00022723"/>
    </source>
</evidence>
<evidence type="ECO:0000256" key="9">
    <source>
        <dbReference type="ARBA" id="ARBA00022842"/>
    </source>
</evidence>
<organism evidence="16 17">
    <name type="scientific">Gleimia europaea ACS-120-V-Col10b</name>
    <dbReference type="NCBI Taxonomy" id="883069"/>
    <lineage>
        <taxon>Bacteria</taxon>
        <taxon>Bacillati</taxon>
        <taxon>Actinomycetota</taxon>
        <taxon>Actinomycetes</taxon>
        <taxon>Actinomycetales</taxon>
        <taxon>Actinomycetaceae</taxon>
        <taxon>Gleimia</taxon>
    </lineage>
</organism>
<dbReference type="SUPFAM" id="SSF57783">
    <property type="entry name" value="Zinc beta-ribbon"/>
    <property type="match status" value="1"/>
</dbReference>
<dbReference type="HAMAP" id="MF_00974">
    <property type="entry name" value="DNA_primase_DnaG"/>
    <property type="match status" value="1"/>
</dbReference>
<sequence>MAGLIRKEDIAKVREATAIEDIVNDYVTLRPAGTGSMKGLCPFHDEKTPSFHVRPHLGLWHCFGCGEGGDAIAFLQKVDHLSFSEAVEHLAQKSGITLHYEEGAKGPNEFGRRQRLIDQHKIAEEFYIRSLSSPEAQIAREFLAQRGFDRNAAATFSIGYAPKGWNNLTDLLRSRGFQDQEIVKAGLASNGNRGIYDRFRGRLMWSIRDLTSATIGFGARRLHEDDQGPKYLNTPETPIYHKSQVLYGLDLAKRNIAKKREVVIVEGYTDVMAAHLAGIDTAVATCGTAFGADHVKIIRRLLGDVANPAAGVQLSSGLSLGGEVIFTFDGDEAGRKAALRAFGEDQSFATQTFVAVERSGMDPCDLRMNKGDAALVELVESRVPLFEFVIRSTLASVDLTTAEGRVHGLRASAPIVAGIRDRALQREYARQLSGWLGMDVREVLHAVSLAAREARRVDLRADRGHGAPVQEAPAAMRVGNEADPIVRLERQALEAIVQHPGYVSGSGFDELDGDAFSTPAYRAVHDAIRAGGGLASYLDYLQITEAEVGVGEEATRRATAHWNQSLIESGSEVVAKVITQLAVAPLPQDDPDRLRDYCFGMVRALVRNGLNRQIGSLKASLGRYSFDSDEYQVAFGELLRLEEKRRALTEDL</sequence>
<dbReference type="Pfam" id="PF08278">
    <property type="entry name" value="DnaG_DnaB_bind"/>
    <property type="match status" value="1"/>
</dbReference>
<name>A0A9W5VW85_9ACTO</name>
<dbReference type="Pfam" id="PF13662">
    <property type="entry name" value="Toprim_4"/>
    <property type="match status" value="1"/>
</dbReference>
<feature type="domain" description="Toprim" evidence="15">
    <location>
        <begin position="260"/>
        <end position="360"/>
    </location>
</feature>
<evidence type="ECO:0000256" key="14">
    <source>
        <dbReference type="PIRSR" id="PIRSR002811-1"/>
    </source>
</evidence>
<dbReference type="Pfam" id="PF08275">
    <property type="entry name" value="DNAG_N"/>
    <property type="match status" value="1"/>
</dbReference>
<evidence type="ECO:0000256" key="3">
    <source>
        <dbReference type="ARBA" id="ARBA00022679"/>
    </source>
</evidence>
<proteinExistence type="inferred from homology"/>
<dbReference type="PROSITE" id="PS50880">
    <property type="entry name" value="TOPRIM"/>
    <property type="match status" value="1"/>
</dbReference>
<evidence type="ECO:0000256" key="5">
    <source>
        <dbReference type="ARBA" id="ARBA00022705"/>
    </source>
</evidence>
<keyword evidence="8 12" id="KW-0862">Zinc</keyword>
<dbReference type="OrthoDB" id="9803773at2"/>
<dbReference type="Pfam" id="PF01807">
    <property type="entry name" value="Zn_ribbon_DnaG"/>
    <property type="match status" value="1"/>
</dbReference>
<reference evidence="16 17" key="1">
    <citation type="submission" date="2013-05" db="EMBL/GenBank/DDBJ databases">
        <title>The Genome Sequence of Actinomyces europaeus ACS-120-V-COL10B.</title>
        <authorList>
            <consortium name="The Broad Institute Genomics Platform"/>
            <person name="Earl A."/>
            <person name="Ward D."/>
            <person name="Feldgarden M."/>
            <person name="Gevers D."/>
            <person name="Saerens B."/>
            <person name="Vaneechoutte M."/>
            <person name="Walker B."/>
            <person name="Young S."/>
            <person name="Zeng Q."/>
            <person name="Gargeya S."/>
            <person name="Fitzgerald M."/>
            <person name="Haas B."/>
            <person name="Abouelleil A."/>
            <person name="Allen A.W."/>
            <person name="Alvarado L."/>
            <person name="Arachchi H.M."/>
            <person name="Berlin A.M."/>
            <person name="Chapman S.B."/>
            <person name="Gainer-Dewar J."/>
            <person name="Goldberg J."/>
            <person name="Griggs A."/>
            <person name="Gujja S."/>
            <person name="Hansen M."/>
            <person name="Howarth C."/>
            <person name="Imamovic A."/>
            <person name="Ireland A."/>
            <person name="Larimer J."/>
            <person name="McCowan C."/>
            <person name="Murphy C."/>
            <person name="Pearson M."/>
            <person name="Poon T.W."/>
            <person name="Priest M."/>
            <person name="Roberts A."/>
            <person name="Saif S."/>
            <person name="Shea T."/>
            <person name="Sisk P."/>
            <person name="Sykes S."/>
            <person name="Wortman J."/>
            <person name="Nusbaum C."/>
            <person name="Birren B."/>
        </authorList>
    </citation>
    <scope>NUCLEOTIDE SEQUENCE [LARGE SCALE GENOMIC DNA]</scope>
    <source>
        <strain evidence="16 17">ACS-120-V-Col10b</strain>
    </source>
</reference>
<dbReference type="SUPFAM" id="SSF56731">
    <property type="entry name" value="DNA primase core"/>
    <property type="match status" value="1"/>
</dbReference>
<keyword evidence="4 12" id="KW-0548">Nucleotidyltransferase</keyword>
<evidence type="ECO:0000256" key="7">
    <source>
        <dbReference type="ARBA" id="ARBA00022771"/>
    </source>
</evidence>
<dbReference type="Proteomes" id="UP000014387">
    <property type="component" value="Unassembled WGS sequence"/>
</dbReference>
<dbReference type="PIRSF" id="PIRSF002811">
    <property type="entry name" value="DnaG"/>
    <property type="match status" value="1"/>
</dbReference>
<dbReference type="EC" id="2.7.7.101" evidence="12"/>
<evidence type="ECO:0000256" key="12">
    <source>
        <dbReference type="HAMAP-Rule" id="MF_00974"/>
    </source>
</evidence>
<dbReference type="PANTHER" id="PTHR30313:SF2">
    <property type="entry name" value="DNA PRIMASE"/>
    <property type="match status" value="1"/>
</dbReference>
<evidence type="ECO:0000256" key="8">
    <source>
        <dbReference type="ARBA" id="ARBA00022833"/>
    </source>
</evidence>
<evidence type="ECO:0000256" key="2">
    <source>
        <dbReference type="ARBA" id="ARBA00022515"/>
    </source>
</evidence>
<dbReference type="InterPro" id="IPR013173">
    <property type="entry name" value="DNA_primase_DnaG_DnaB-bd_dom"/>
</dbReference>
<keyword evidence="1 12" id="KW-0240">DNA-directed RNA polymerase</keyword>
<comment type="cofactor">
    <cofactor evidence="12 13 14">
        <name>Zn(2+)</name>
        <dbReference type="ChEBI" id="CHEBI:29105"/>
    </cofactor>
    <text evidence="12 13 14">Binds 1 zinc ion per monomer.</text>
</comment>
<dbReference type="GO" id="GO:0005737">
    <property type="term" value="C:cytoplasm"/>
    <property type="evidence" value="ECO:0007669"/>
    <property type="project" value="TreeGrafter"/>
</dbReference>
<keyword evidence="5 12" id="KW-0235">DNA replication</keyword>
<dbReference type="GO" id="GO:1990077">
    <property type="term" value="C:primosome complex"/>
    <property type="evidence" value="ECO:0007669"/>
    <property type="project" value="UniProtKB-KW"/>
</dbReference>
<dbReference type="InterPro" id="IPR006171">
    <property type="entry name" value="TOPRIM_dom"/>
</dbReference>
<dbReference type="GO" id="GO:0000428">
    <property type="term" value="C:DNA-directed RNA polymerase complex"/>
    <property type="evidence" value="ECO:0007669"/>
    <property type="project" value="UniProtKB-KW"/>
</dbReference>
<comment type="catalytic activity">
    <reaction evidence="12">
        <text>ssDNA + n NTP = ssDNA/pppN(pN)n-1 hybrid + (n-1) diphosphate.</text>
        <dbReference type="EC" id="2.7.7.101"/>
    </reaction>
</comment>
<dbReference type="FunFam" id="3.90.980.10:FF:000001">
    <property type="entry name" value="DNA primase"/>
    <property type="match status" value="1"/>
</dbReference>
<keyword evidence="10 12" id="KW-0238">DNA-binding</keyword>
<keyword evidence="17" id="KW-1185">Reference proteome</keyword>
<dbReference type="GO" id="GO:0006269">
    <property type="term" value="P:DNA replication, synthesis of primer"/>
    <property type="evidence" value="ECO:0007669"/>
    <property type="project" value="UniProtKB-UniRule"/>
</dbReference>
<dbReference type="EMBL" id="AGWN01000001">
    <property type="protein sequence ID" value="EPD30620.1"/>
    <property type="molecule type" value="Genomic_DNA"/>
</dbReference>
<evidence type="ECO:0000256" key="4">
    <source>
        <dbReference type="ARBA" id="ARBA00022695"/>
    </source>
</evidence>
<dbReference type="SMART" id="SM00400">
    <property type="entry name" value="ZnF_CHCC"/>
    <property type="match status" value="1"/>
</dbReference>
<dbReference type="Gene3D" id="3.90.580.10">
    <property type="entry name" value="Zinc finger, CHC2-type domain"/>
    <property type="match status" value="1"/>
</dbReference>
<dbReference type="GO" id="GO:0003899">
    <property type="term" value="F:DNA-directed RNA polymerase activity"/>
    <property type="evidence" value="ECO:0007669"/>
    <property type="project" value="UniProtKB-UniRule"/>
</dbReference>
<protein>
    <recommendedName>
        <fullName evidence="12 13">DNA primase</fullName>
        <ecNumber evidence="12">2.7.7.101</ecNumber>
    </recommendedName>
</protein>
<dbReference type="AlphaFoldDB" id="A0A9W5VW85"/>
<dbReference type="Pfam" id="PF10410">
    <property type="entry name" value="DnaB_bind"/>
    <property type="match status" value="1"/>
</dbReference>
<dbReference type="RefSeq" id="WP_016443732.1">
    <property type="nucleotide sequence ID" value="NZ_KE150266.1"/>
</dbReference>
<keyword evidence="11 12" id="KW-0804">Transcription</keyword>
<evidence type="ECO:0000259" key="15">
    <source>
        <dbReference type="PROSITE" id="PS50880"/>
    </source>
</evidence>
<comment type="similarity">
    <text evidence="12 13">Belongs to the DnaG primase family.</text>
</comment>
<dbReference type="GO" id="GO:0003677">
    <property type="term" value="F:DNA binding"/>
    <property type="evidence" value="ECO:0007669"/>
    <property type="project" value="UniProtKB-KW"/>
</dbReference>
<comment type="function">
    <text evidence="12 13">RNA polymerase that catalyzes the synthesis of short RNA molecules used as primers for DNA polymerase during DNA replication.</text>
</comment>
<evidence type="ECO:0000256" key="13">
    <source>
        <dbReference type="PIRNR" id="PIRNR002811"/>
    </source>
</evidence>
<comment type="subunit">
    <text evidence="12">Monomer. Interacts with DnaB.</text>
</comment>
<evidence type="ECO:0000256" key="1">
    <source>
        <dbReference type="ARBA" id="ARBA00022478"/>
    </source>
</evidence>
<dbReference type="CDD" id="cd03364">
    <property type="entry name" value="TOPRIM_DnaG_primases"/>
    <property type="match status" value="1"/>
</dbReference>
<dbReference type="InterPro" id="IPR019475">
    <property type="entry name" value="DNA_primase_DnaB-bd"/>
</dbReference>
<keyword evidence="3 12" id="KW-0808">Transferase</keyword>
<dbReference type="InterPro" id="IPR034151">
    <property type="entry name" value="TOPRIM_DnaG_bac"/>
</dbReference>
<dbReference type="FunFam" id="3.90.580.10:FF:000001">
    <property type="entry name" value="DNA primase"/>
    <property type="match status" value="1"/>
</dbReference>
<dbReference type="NCBIfam" id="TIGR01391">
    <property type="entry name" value="dnaG"/>
    <property type="match status" value="1"/>
</dbReference>
<dbReference type="InterPro" id="IPR002694">
    <property type="entry name" value="Znf_CHC2"/>
</dbReference>
<dbReference type="InterPro" id="IPR037068">
    <property type="entry name" value="DNA_primase_core_N_sf"/>
</dbReference>
<keyword evidence="7 12" id="KW-0863">Zinc-finger</keyword>
<gene>
    <name evidence="12" type="primary">dnaG</name>
    <name evidence="16" type="ORF">HMPREF9238_00368</name>
</gene>
<keyword evidence="6 12" id="KW-0479">Metal-binding</keyword>
<dbReference type="Gene3D" id="3.90.980.10">
    <property type="entry name" value="DNA primase, catalytic core, N-terminal domain"/>
    <property type="match status" value="1"/>
</dbReference>
<feature type="zinc finger region" description="CHC2-type" evidence="12 14">
    <location>
        <begin position="41"/>
        <end position="65"/>
    </location>
</feature>
<dbReference type="InterPro" id="IPR036977">
    <property type="entry name" value="DNA_primase_Znf_CHC2"/>
</dbReference>